<evidence type="ECO:0000313" key="3">
    <source>
        <dbReference type="Proteomes" id="UP000473574"/>
    </source>
</evidence>
<comment type="caution">
    <text evidence="2">The sequence shown here is derived from an EMBL/GenBank/DDBJ whole genome shotgun (WGS) entry which is preliminary data.</text>
</comment>
<feature type="compositionally biased region" description="Polar residues" evidence="1">
    <location>
        <begin position="755"/>
        <end position="764"/>
    </location>
</feature>
<feature type="region of interest" description="Disordered" evidence="1">
    <location>
        <begin position="733"/>
        <end position="769"/>
    </location>
</feature>
<proteinExistence type="predicted"/>
<dbReference type="AlphaFoldDB" id="A0A6M0SDB9"/>
<protein>
    <submittedName>
        <fullName evidence="2">Uncharacterized protein</fullName>
    </submittedName>
</protein>
<evidence type="ECO:0000313" key="2">
    <source>
        <dbReference type="EMBL" id="NEZ65672.1"/>
    </source>
</evidence>
<dbReference type="Proteomes" id="UP000473574">
    <property type="component" value="Unassembled WGS sequence"/>
</dbReference>
<feature type="compositionally biased region" description="Polar residues" evidence="1">
    <location>
        <begin position="678"/>
        <end position="694"/>
    </location>
</feature>
<dbReference type="RefSeq" id="WP_163666953.1">
    <property type="nucleotide sequence ID" value="NZ_QZCE01000002.1"/>
</dbReference>
<organism evidence="2 3">
    <name type="scientific">Adonisia turfae CCMR0082</name>
    <dbReference type="NCBI Taxonomy" id="2304604"/>
    <lineage>
        <taxon>Bacteria</taxon>
        <taxon>Bacillati</taxon>
        <taxon>Cyanobacteriota</taxon>
        <taxon>Adonisia</taxon>
        <taxon>Adonisia turfae</taxon>
    </lineage>
</organism>
<reference evidence="2 3" key="1">
    <citation type="journal article" date="2020" name="Microb. Ecol.">
        <title>Ecogenomics of the Marine Benthic Filamentous Cyanobacterium Adonisia.</title>
        <authorList>
            <person name="Walter J.M."/>
            <person name="Coutinho F.H."/>
            <person name="Leomil L."/>
            <person name="Hargreaves P.I."/>
            <person name="Campeao M.E."/>
            <person name="Vieira V.V."/>
            <person name="Silva B.S."/>
            <person name="Fistarol G.O."/>
            <person name="Salomon P.S."/>
            <person name="Sawabe T."/>
            <person name="Mino S."/>
            <person name="Hosokawa M."/>
            <person name="Miyashita H."/>
            <person name="Maruyama F."/>
            <person name="van Verk M.C."/>
            <person name="Dutilh B.E."/>
            <person name="Thompson C.C."/>
            <person name="Thompson F.L."/>
        </authorList>
    </citation>
    <scope>NUCLEOTIDE SEQUENCE [LARGE SCALE GENOMIC DNA]</scope>
    <source>
        <strain evidence="2 3">CCMR0082</strain>
    </source>
</reference>
<name>A0A6M0SDB9_9CYAN</name>
<feature type="region of interest" description="Disordered" evidence="1">
    <location>
        <begin position="633"/>
        <end position="701"/>
    </location>
</feature>
<accession>A0A6M0SDB9</accession>
<dbReference type="EMBL" id="QZCE01000002">
    <property type="protein sequence ID" value="NEZ65672.1"/>
    <property type="molecule type" value="Genomic_DNA"/>
</dbReference>
<gene>
    <name evidence="2" type="ORF">D0962_23430</name>
</gene>
<evidence type="ECO:0000256" key="1">
    <source>
        <dbReference type="SAM" id="MobiDB-lite"/>
    </source>
</evidence>
<sequence length="937" mass="101925">MFLLDNPNLPPVPLTGTGAPVFTVGEGALASSLQVDTLATMPGIAVGGQPARVVATAVPESGDLYRVNAENAISVIAIETPTGIATRADDPAAIQDGEFAYDPYSQSIILRSAEPLDGLSVSVAQISSEGIQRQDLLPGPHPEWFGRFPLAGSISIGLAFEQQPTGSMEFECQRSELLPLMNAFRPDTRVDLWGYAVRVTQISYTQELLPTNPQGRFIVQVSLSGANEREVTDPITVREILETMGSTPENPQTQTTVQLIGTIAGVTVLAPEMSVSLNELGSEDTFELQTEFTDRLRHRGLFAEYNTDALVARSINTVASWIFTDFDCLDSPQVTYLGRQDRQTLSGTLNLAPPALAAATLPATTTDAPVISIEAEDSALIGFTNDFPVTKISGTFSGDGFEDDSEDLLGNNSAEPNWNQRQRDRVTLVKGDEDLLEPPVDTTQIQTTSLSFNNSGPTKTQQTEVSEDGYPVSVREVTYGFVFLSRNHMTTVNGERVLRIFSPASVWEKIRDVTTTWIYDDDTGYELGTVTTGQELFSFLSETDDLETYELSLATDAASINELNAYAFRWRSVDEATGRRLRKLSSVYNDISPNEGKYIYFEDTGPNGETITRRRADPTWAEPYYVELEVTHSNSYAQTANPEEPEDLGDGLRRKPPLTTGRESFNRRDIKLKPSPATRKSLQFPSAPTEENPTTPGPIIDIERDQIPDAYTETTQEMSAEGPEYRDFAARTTFSDSLGRPGTAARRPAAFGSTEPESGQSGVTSPADETDYEYVAISPGYDTNGPVRTTLSFPYASTEAEAEAAVRTYAIAAEITNPSRSISISVPVNMQIKPGDRATVTLAGIIYKCRVNAVNHDIQIAGIIDGNLEITGSSQLQLSPDREPGFQFIKRPFPQDADLADGEDGNVLSFTNIGGTDTTLSMGSLLSGKITRRKPNG</sequence>
<feature type="compositionally biased region" description="Low complexity" evidence="1">
    <location>
        <begin position="739"/>
        <end position="750"/>
    </location>
</feature>